<evidence type="ECO:0000256" key="4">
    <source>
        <dbReference type="PROSITE-ProRule" id="PRU00508"/>
    </source>
</evidence>
<keyword evidence="1" id="KW-0479">Metal-binding</keyword>
<dbReference type="PROSITE" id="PS51157">
    <property type="entry name" value="ZF_UBR"/>
    <property type="match status" value="1"/>
</dbReference>
<dbReference type="Pfam" id="PF02207">
    <property type="entry name" value="zf-UBR"/>
    <property type="match status" value="1"/>
</dbReference>
<dbReference type="EMBL" id="CANTUO010000001">
    <property type="protein sequence ID" value="CAI5755836.1"/>
    <property type="molecule type" value="Genomic_DNA"/>
</dbReference>
<dbReference type="CDD" id="cd19677">
    <property type="entry name" value="UBR-box_UBR7"/>
    <property type="match status" value="1"/>
</dbReference>
<dbReference type="GO" id="GO:0008270">
    <property type="term" value="F:zinc ion binding"/>
    <property type="evidence" value="ECO:0007669"/>
    <property type="project" value="UniProtKB-KW"/>
</dbReference>
<protein>
    <recommendedName>
        <fullName evidence="6">UBR-type domain-containing protein</fullName>
    </recommendedName>
</protein>
<accession>A0A9W4XB92</accession>
<organism evidence="7 8">
    <name type="scientific">Candida verbasci</name>
    <dbReference type="NCBI Taxonomy" id="1227364"/>
    <lineage>
        <taxon>Eukaryota</taxon>
        <taxon>Fungi</taxon>
        <taxon>Dikarya</taxon>
        <taxon>Ascomycota</taxon>
        <taxon>Saccharomycotina</taxon>
        <taxon>Pichiomycetes</taxon>
        <taxon>Debaryomycetaceae</taxon>
        <taxon>Candida/Lodderomyces clade</taxon>
        <taxon>Candida</taxon>
    </lineage>
</organism>
<dbReference type="InterPro" id="IPR040204">
    <property type="entry name" value="UBR7"/>
</dbReference>
<sequence>MSSLSNGSINNDSETRPTQDSDSLTAVDYLANQFELEKQAKEIMPFDPNECTYTKGELRQTIFACLTCSNENNNNPIGVCYSCSIQCHSNHDLVELFTKRNFVCDCGTTRMKNTPNGACKLRRGKSNLELSADDVPSSSNTYNQNYFGKFCGCEQIYNPVEETGHMIQCYFGFTCGEDWYHDKCIMGLNPKQSTRSEADGQNLLDKLSPPGLDAGLQFLGSDEKIQQMKEDNVNEEGEENEVDSIEKLKYFPKLDSFEQYICWTCVDRFKEIFNSLDSLIPGIIVEKLPRFEGIESIEEWNQLRQRTTEPKQKKIKTENKSQEPVKEMYSIFLGSEFKEKIKSEFEKMDKSSKLYKFIENNSHLFDDDPVYQPPTDQSEEEWSTTVSYLDMCAADALHTLPKGKAIESIEAYDKIRSKLRDFFKPFAEQGKVVTEDEVKNFFGKFNEENE</sequence>
<keyword evidence="3" id="KW-0862">Zinc</keyword>
<evidence type="ECO:0000256" key="5">
    <source>
        <dbReference type="SAM" id="MobiDB-lite"/>
    </source>
</evidence>
<evidence type="ECO:0000256" key="1">
    <source>
        <dbReference type="ARBA" id="ARBA00022723"/>
    </source>
</evidence>
<dbReference type="GO" id="GO:0005737">
    <property type="term" value="C:cytoplasm"/>
    <property type="evidence" value="ECO:0007669"/>
    <property type="project" value="TreeGrafter"/>
</dbReference>
<dbReference type="GO" id="GO:0061630">
    <property type="term" value="F:ubiquitin protein ligase activity"/>
    <property type="evidence" value="ECO:0007669"/>
    <property type="project" value="InterPro"/>
</dbReference>
<dbReference type="SMART" id="SM00396">
    <property type="entry name" value="ZnF_UBR1"/>
    <property type="match status" value="1"/>
</dbReference>
<proteinExistence type="predicted"/>
<keyword evidence="8" id="KW-1185">Reference proteome</keyword>
<keyword evidence="2" id="KW-0863">Zinc-finger</keyword>
<evidence type="ECO:0000256" key="2">
    <source>
        <dbReference type="ARBA" id="ARBA00022771"/>
    </source>
</evidence>
<dbReference type="InterPro" id="IPR047506">
    <property type="entry name" value="UBR7-like_UBR-box"/>
</dbReference>
<feature type="domain" description="UBR-type" evidence="6">
    <location>
        <begin position="49"/>
        <end position="124"/>
    </location>
</feature>
<dbReference type="PANTHER" id="PTHR13513:SF9">
    <property type="entry name" value="E3 UBIQUITIN-PROTEIN LIGASE UBR7-RELATED"/>
    <property type="match status" value="1"/>
</dbReference>
<dbReference type="AlphaFoldDB" id="A0A9W4XB92"/>
<evidence type="ECO:0000256" key="3">
    <source>
        <dbReference type="ARBA" id="ARBA00022833"/>
    </source>
</evidence>
<feature type="zinc finger region" description="UBR-type" evidence="4">
    <location>
        <begin position="49"/>
        <end position="124"/>
    </location>
</feature>
<evidence type="ECO:0000313" key="7">
    <source>
        <dbReference type="EMBL" id="CAI5755836.1"/>
    </source>
</evidence>
<reference evidence="7" key="1">
    <citation type="submission" date="2022-12" db="EMBL/GenBank/DDBJ databases">
        <authorList>
            <person name="Brejova B."/>
        </authorList>
    </citation>
    <scope>NUCLEOTIDE SEQUENCE</scope>
</reference>
<dbReference type="InterPro" id="IPR003126">
    <property type="entry name" value="Znf_UBR"/>
</dbReference>
<feature type="compositionally biased region" description="Polar residues" evidence="5">
    <location>
        <begin position="1"/>
        <end position="12"/>
    </location>
</feature>
<evidence type="ECO:0000313" key="8">
    <source>
        <dbReference type="Proteomes" id="UP001152885"/>
    </source>
</evidence>
<name>A0A9W4XB92_9ASCO</name>
<comment type="caution">
    <text evidence="7">The sequence shown here is derived from an EMBL/GenBank/DDBJ whole genome shotgun (WGS) entry which is preliminary data.</text>
</comment>
<gene>
    <name evidence="7" type="ORF">CANVERA_P0352</name>
</gene>
<feature type="region of interest" description="Disordered" evidence="5">
    <location>
        <begin position="1"/>
        <end position="22"/>
    </location>
</feature>
<dbReference type="OrthoDB" id="5795902at2759"/>
<dbReference type="Proteomes" id="UP001152885">
    <property type="component" value="Unassembled WGS sequence"/>
</dbReference>
<dbReference type="PANTHER" id="PTHR13513">
    <property type="entry name" value="E3 UBIQUITIN-PROTEIN LIGASE UBR7"/>
    <property type="match status" value="1"/>
</dbReference>
<evidence type="ECO:0000259" key="6">
    <source>
        <dbReference type="PROSITE" id="PS51157"/>
    </source>
</evidence>